<reference evidence="2 3" key="1">
    <citation type="submission" date="2014-12" db="EMBL/GenBank/DDBJ databases">
        <title>Draft genome sequence of Paenibacillus kamchatkensis strain B-2647.</title>
        <authorList>
            <person name="Karlyshev A.V."/>
            <person name="Kudryashova E.B."/>
        </authorList>
    </citation>
    <scope>NUCLEOTIDE SEQUENCE [LARGE SCALE GENOMIC DNA]</scope>
    <source>
        <strain evidence="2 3">VKM B-2647</strain>
    </source>
</reference>
<keyword evidence="1" id="KW-0732">Signal</keyword>
<comment type="caution">
    <text evidence="2">The sequence shown here is derived from an EMBL/GenBank/DDBJ whole genome shotgun (WGS) entry which is preliminary data.</text>
</comment>
<dbReference type="InterPro" id="IPR050490">
    <property type="entry name" value="Bact_solute-bd_prot1"/>
</dbReference>
<gene>
    <name evidence="2" type="ORF">SD70_02975</name>
</gene>
<name>A0ABR5AM80_9BACL</name>
<proteinExistence type="predicted"/>
<keyword evidence="3" id="KW-1185">Reference proteome</keyword>
<dbReference type="SUPFAM" id="SSF53850">
    <property type="entry name" value="Periplasmic binding protein-like II"/>
    <property type="match status" value="1"/>
</dbReference>
<evidence type="ECO:0000256" key="1">
    <source>
        <dbReference type="SAM" id="SignalP"/>
    </source>
</evidence>
<dbReference type="PANTHER" id="PTHR43649:SF12">
    <property type="entry name" value="DIACETYLCHITOBIOSE BINDING PROTEIN DASA"/>
    <property type="match status" value="1"/>
</dbReference>
<dbReference type="EMBL" id="JXAK01000003">
    <property type="protein sequence ID" value="KIL42149.1"/>
    <property type="molecule type" value="Genomic_DNA"/>
</dbReference>
<dbReference type="RefSeq" id="WP_041045499.1">
    <property type="nucleotide sequence ID" value="NZ_JXAK01000003.1"/>
</dbReference>
<evidence type="ECO:0000313" key="2">
    <source>
        <dbReference type="EMBL" id="KIL42149.1"/>
    </source>
</evidence>
<organism evidence="2 3">
    <name type="scientific">Gordoniibacillus kamchatkensis</name>
    <dbReference type="NCBI Taxonomy" id="1590651"/>
    <lineage>
        <taxon>Bacteria</taxon>
        <taxon>Bacillati</taxon>
        <taxon>Bacillota</taxon>
        <taxon>Bacilli</taxon>
        <taxon>Bacillales</taxon>
        <taxon>Paenibacillaceae</taxon>
        <taxon>Gordoniibacillus</taxon>
    </lineage>
</organism>
<dbReference type="Gene3D" id="3.40.190.10">
    <property type="entry name" value="Periplasmic binding protein-like II"/>
    <property type="match status" value="2"/>
</dbReference>
<dbReference type="Proteomes" id="UP000031967">
    <property type="component" value="Unassembled WGS sequence"/>
</dbReference>
<dbReference type="PROSITE" id="PS51257">
    <property type="entry name" value="PROKAR_LIPOPROTEIN"/>
    <property type="match status" value="1"/>
</dbReference>
<evidence type="ECO:0008006" key="4">
    <source>
        <dbReference type="Google" id="ProtNLM"/>
    </source>
</evidence>
<protein>
    <recommendedName>
        <fullName evidence="4">ABC transporter substrate-binding protein</fullName>
    </recommendedName>
</protein>
<dbReference type="PANTHER" id="PTHR43649">
    <property type="entry name" value="ARABINOSE-BINDING PROTEIN-RELATED"/>
    <property type="match status" value="1"/>
</dbReference>
<feature type="signal peptide" evidence="1">
    <location>
        <begin position="1"/>
        <end position="29"/>
    </location>
</feature>
<accession>A0ABR5AM80</accession>
<sequence length="567" mass="63287">MSTKRKVTKWVSLALIALLLMLTFGCEQKADQPAAAPSASGDAKAGAAQGNFQAAGFPIVQNKITMTAFAPQSANIADLNTNWFTKYLEQKTNIHLDWQLVPQDGLNEKKQLLLASGDYPDIFMQGNLTKEEQLLYGQQGVFIPLNKLIDQYAPNIKKAFKDIPYLEKAITAPDGNIYAIPSINECFHCQFGSKMWVDSKWLKNLGMEPPKTTDDFYNMLKAFKEKDPNGNGKQDEIPLTGSPTGWYTDVFSFVMNAFIYFNKDNNYFDMHNGKLETIADKPGFKKGLQYLHKLYAEGLIDKEAFTQKSDALAQKGNHPDVAIAGAIPAGWFGEFTDASPNATRHKEYDPIAPLTGPDGISYAAHYVGVGNSVFAITNKNKNPEAAIRLADYLYSEEGTIMSNFGEEGRNWVKSGADEKNLRGTAPKITIKETSYGVGQVQNDHWNQMGPGLRSAEFRETVMATGQDPYTMDGLELRLYNATKKLYDGHQPKEEFPTDIFLTPDQSNQVKQLKPIIKDYIEQSMLQFIMGAKDLDKDWDAYVKGLGSSGIGQFLQIYQDAYDKMNKK</sequence>
<evidence type="ECO:0000313" key="3">
    <source>
        <dbReference type="Proteomes" id="UP000031967"/>
    </source>
</evidence>
<dbReference type="CDD" id="cd13581">
    <property type="entry name" value="PBP2_AlgQ_like_2"/>
    <property type="match status" value="1"/>
</dbReference>
<dbReference type="Pfam" id="PF01547">
    <property type="entry name" value="SBP_bac_1"/>
    <property type="match status" value="1"/>
</dbReference>
<dbReference type="InterPro" id="IPR006059">
    <property type="entry name" value="SBP"/>
</dbReference>
<feature type="chain" id="PRO_5045406343" description="ABC transporter substrate-binding protein" evidence="1">
    <location>
        <begin position="30"/>
        <end position="567"/>
    </location>
</feature>